<dbReference type="PANTHER" id="PTHR30474">
    <property type="entry name" value="CELL CYCLE PROTEIN"/>
    <property type="match status" value="1"/>
</dbReference>
<name>A0A5C6RHV3_9BACT</name>
<evidence type="ECO:0000256" key="10">
    <source>
        <dbReference type="ARBA" id="ARBA00033270"/>
    </source>
</evidence>
<feature type="transmembrane region" description="Helical" evidence="16">
    <location>
        <begin position="195"/>
        <end position="214"/>
    </location>
</feature>
<keyword evidence="8 16" id="KW-0472">Membrane</keyword>
<keyword evidence="2" id="KW-0328">Glycosyltransferase</keyword>
<feature type="transmembrane region" description="Helical" evidence="16">
    <location>
        <begin position="83"/>
        <end position="102"/>
    </location>
</feature>
<dbReference type="GO" id="GO:0008955">
    <property type="term" value="F:peptidoglycan glycosyltransferase activity"/>
    <property type="evidence" value="ECO:0007669"/>
    <property type="project" value="UniProtKB-EC"/>
</dbReference>
<dbReference type="PANTHER" id="PTHR30474:SF2">
    <property type="entry name" value="PEPTIDOGLYCAN GLYCOSYLTRANSFERASE FTSW-RELATED"/>
    <property type="match status" value="1"/>
</dbReference>
<evidence type="ECO:0000256" key="14">
    <source>
        <dbReference type="ARBA" id="ARBA00044770"/>
    </source>
</evidence>
<dbReference type="GO" id="GO:0008360">
    <property type="term" value="P:regulation of cell shape"/>
    <property type="evidence" value="ECO:0007669"/>
    <property type="project" value="UniProtKB-KW"/>
</dbReference>
<evidence type="ECO:0000256" key="1">
    <source>
        <dbReference type="ARBA" id="ARBA00004141"/>
    </source>
</evidence>
<evidence type="ECO:0000256" key="15">
    <source>
        <dbReference type="ARBA" id="ARBA00049902"/>
    </source>
</evidence>
<evidence type="ECO:0000256" key="5">
    <source>
        <dbReference type="ARBA" id="ARBA00022960"/>
    </source>
</evidence>
<keyword evidence="5" id="KW-0133">Cell shape</keyword>
<keyword evidence="18" id="KW-1185">Reference proteome</keyword>
<feature type="transmembrane region" description="Helical" evidence="16">
    <location>
        <begin position="311"/>
        <end position="334"/>
    </location>
</feature>
<evidence type="ECO:0000256" key="3">
    <source>
        <dbReference type="ARBA" id="ARBA00022679"/>
    </source>
</evidence>
<dbReference type="EC" id="2.4.99.28" evidence="14"/>
<keyword evidence="17" id="KW-0131">Cell cycle</keyword>
<dbReference type="GO" id="GO:0051301">
    <property type="term" value="P:cell division"/>
    <property type="evidence" value="ECO:0007669"/>
    <property type="project" value="UniProtKB-KW"/>
</dbReference>
<evidence type="ECO:0000313" key="17">
    <source>
        <dbReference type="EMBL" id="TXB61529.1"/>
    </source>
</evidence>
<sequence length="380" mass="41725">MSIAKRIYAELQGDRAIWGVIAVLSIFSILAVYSSTGTLAYREMAGDTEAFLFKHLLIVAGGLFLTYLAHLMHYKRYSRAAPVLLLISIPLLVYTVAFGADINDARRWIQLPIVGITFQTSDFAKLALIIYVARTIGAKQEYIKDFQSAFLPIIVPVLIICGLIAPADLSTAILLFVTCVFMMFVGRVALPYIGLLLLLGVVVFAMLIILGEFFPDAIRSETWVNRMREYMDSPDGGYQVQQAKIAMANGEWFGLGPGNSIQRNYLPSPYSDFIYAIIVEEYGIFGGVLIIALYVTLFFRATRLVTKSPKAFGAMLVIGLSISLILQAFINIAVSVHLVPVTGVTLPMVSMGGTSILFTCLSFGMILSVSKYIESVSAEE</sequence>
<keyword evidence="4 16" id="KW-0812">Transmembrane</keyword>
<evidence type="ECO:0000256" key="11">
    <source>
        <dbReference type="ARBA" id="ARBA00038053"/>
    </source>
</evidence>
<proteinExistence type="inferred from homology"/>
<comment type="catalytic activity">
    <reaction evidence="15">
        <text>[GlcNAc-(1-&gt;4)-Mur2Ac(oyl-L-Ala-gamma-D-Glu-L-Lys-D-Ala-D-Ala)](n)-di-trans,octa-cis-undecaprenyl diphosphate + beta-D-GlcNAc-(1-&gt;4)-Mur2Ac(oyl-L-Ala-gamma-D-Glu-L-Lys-D-Ala-D-Ala)-di-trans,octa-cis-undecaprenyl diphosphate = [GlcNAc-(1-&gt;4)-Mur2Ac(oyl-L-Ala-gamma-D-Glu-L-Lys-D-Ala-D-Ala)](n+1)-di-trans,octa-cis-undecaprenyl diphosphate + di-trans,octa-cis-undecaprenyl diphosphate + H(+)</text>
        <dbReference type="Rhea" id="RHEA:23708"/>
        <dbReference type="Rhea" id="RHEA-COMP:9602"/>
        <dbReference type="Rhea" id="RHEA-COMP:9603"/>
        <dbReference type="ChEBI" id="CHEBI:15378"/>
        <dbReference type="ChEBI" id="CHEBI:58405"/>
        <dbReference type="ChEBI" id="CHEBI:60033"/>
        <dbReference type="ChEBI" id="CHEBI:78435"/>
        <dbReference type="EC" id="2.4.99.28"/>
    </reaction>
</comment>
<keyword evidence="6" id="KW-0573">Peptidoglycan synthesis</keyword>
<dbReference type="GO" id="GO:0015648">
    <property type="term" value="F:lipid-linked peptidoglycan transporter activity"/>
    <property type="evidence" value="ECO:0007669"/>
    <property type="project" value="TreeGrafter"/>
</dbReference>
<evidence type="ECO:0000256" key="16">
    <source>
        <dbReference type="SAM" id="Phobius"/>
    </source>
</evidence>
<feature type="transmembrane region" description="Helical" evidence="16">
    <location>
        <begin position="273"/>
        <end position="299"/>
    </location>
</feature>
<reference evidence="17 18" key="1">
    <citation type="submission" date="2019-08" db="EMBL/GenBank/DDBJ databases">
        <title>Genome of Phaeodactylibacter luteus.</title>
        <authorList>
            <person name="Bowman J.P."/>
        </authorList>
    </citation>
    <scope>NUCLEOTIDE SEQUENCE [LARGE SCALE GENOMIC DNA]</scope>
    <source>
        <strain evidence="17 18">KCTC 42180</strain>
    </source>
</reference>
<evidence type="ECO:0000256" key="6">
    <source>
        <dbReference type="ARBA" id="ARBA00022984"/>
    </source>
</evidence>
<evidence type="ECO:0000256" key="9">
    <source>
        <dbReference type="ARBA" id="ARBA00032370"/>
    </source>
</evidence>
<dbReference type="Pfam" id="PF01098">
    <property type="entry name" value="FTSW_RODA_SPOVE"/>
    <property type="match status" value="1"/>
</dbReference>
<dbReference type="Proteomes" id="UP000321580">
    <property type="component" value="Unassembled WGS sequence"/>
</dbReference>
<evidence type="ECO:0000256" key="12">
    <source>
        <dbReference type="ARBA" id="ARBA00041185"/>
    </source>
</evidence>
<feature type="transmembrane region" description="Helical" evidence="16">
    <location>
        <begin position="145"/>
        <end position="165"/>
    </location>
</feature>
<evidence type="ECO:0000256" key="2">
    <source>
        <dbReference type="ARBA" id="ARBA00022676"/>
    </source>
</evidence>
<evidence type="ECO:0000256" key="7">
    <source>
        <dbReference type="ARBA" id="ARBA00022989"/>
    </source>
</evidence>
<evidence type="ECO:0000256" key="4">
    <source>
        <dbReference type="ARBA" id="ARBA00022692"/>
    </source>
</evidence>
<comment type="caution">
    <text evidence="17">The sequence shown here is derived from an EMBL/GenBank/DDBJ whole genome shotgun (WGS) entry which is preliminary data.</text>
</comment>
<evidence type="ECO:0000256" key="13">
    <source>
        <dbReference type="ARBA" id="ARBA00041418"/>
    </source>
</evidence>
<protein>
    <recommendedName>
        <fullName evidence="12">Probable peptidoglycan glycosyltransferase FtsW</fullName>
        <ecNumber evidence="14">2.4.99.28</ecNumber>
    </recommendedName>
    <alternativeName>
        <fullName evidence="13">Cell division protein FtsW</fullName>
    </alternativeName>
    <alternativeName>
        <fullName evidence="10">Cell wall polymerase</fullName>
    </alternativeName>
    <alternativeName>
        <fullName evidence="9">Peptidoglycan polymerase</fullName>
    </alternativeName>
</protein>
<comment type="similarity">
    <text evidence="11">Belongs to the SEDS family. FtsW subfamily.</text>
</comment>
<keyword evidence="7 16" id="KW-1133">Transmembrane helix</keyword>
<dbReference type="AlphaFoldDB" id="A0A5C6RHV3"/>
<dbReference type="GO" id="GO:0005886">
    <property type="term" value="C:plasma membrane"/>
    <property type="evidence" value="ECO:0007669"/>
    <property type="project" value="TreeGrafter"/>
</dbReference>
<feature type="transmembrane region" description="Helical" evidence="16">
    <location>
        <begin position="346"/>
        <end position="367"/>
    </location>
</feature>
<dbReference type="OrthoDB" id="9812661at2"/>
<dbReference type="GO" id="GO:0009252">
    <property type="term" value="P:peptidoglycan biosynthetic process"/>
    <property type="evidence" value="ECO:0007669"/>
    <property type="project" value="UniProtKB-KW"/>
</dbReference>
<dbReference type="InterPro" id="IPR001182">
    <property type="entry name" value="FtsW/RodA"/>
</dbReference>
<dbReference type="EMBL" id="VOOR01000055">
    <property type="protein sequence ID" value="TXB61529.1"/>
    <property type="molecule type" value="Genomic_DNA"/>
</dbReference>
<dbReference type="RefSeq" id="WP_147169096.1">
    <property type="nucleotide sequence ID" value="NZ_VOOR01000055.1"/>
</dbReference>
<organism evidence="17 18">
    <name type="scientific">Phaeodactylibacter luteus</name>
    <dbReference type="NCBI Taxonomy" id="1564516"/>
    <lineage>
        <taxon>Bacteria</taxon>
        <taxon>Pseudomonadati</taxon>
        <taxon>Bacteroidota</taxon>
        <taxon>Saprospiria</taxon>
        <taxon>Saprospirales</taxon>
        <taxon>Haliscomenobacteraceae</taxon>
        <taxon>Phaeodactylibacter</taxon>
    </lineage>
</organism>
<evidence type="ECO:0000256" key="8">
    <source>
        <dbReference type="ARBA" id="ARBA00023136"/>
    </source>
</evidence>
<feature type="transmembrane region" description="Helical" evidence="16">
    <location>
        <begin position="108"/>
        <end position="133"/>
    </location>
</feature>
<comment type="subcellular location">
    <subcellularLocation>
        <location evidence="1">Membrane</location>
        <topology evidence="1">Multi-pass membrane protein</topology>
    </subcellularLocation>
</comment>
<feature type="transmembrane region" description="Helical" evidence="16">
    <location>
        <begin position="53"/>
        <end position="71"/>
    </location>
</feature>
<keyword evidence="3" id="KW-0808">Transferase</keyword>
<dbReference type="GO" id="GO:0032153">
    <property type="term" value="C:cell division site"/>
    <property type="evidence" value="ECO:0007669"/>
    <property type="project" value="TreeGrafter"/>
</dbReference>
<keyword evidence="17" id="KW-0132">Cell division</keyword>
<evidence type="ECO:0000313" key="18">
    <source>
        <dbReference type="Proteomes" id="UP000321580"/>
    </source>
</evidence>
<feature type="transmembrane region" description="Helical" evidence="16">
    <location>
        <begin position="16"/>
        <end position="33"/>
    </location>
</feature>
<gene>
    <name evidence="17" type="ORF">FRY97_18690</name>
</gene>
<accession>A0A5C6RHV3</accession>